<dbReference type="NCBIfam" id="TIGR03652">
    <property type="entry name" value="FeS_repair_RIC"/>
    <property type="match status" value="1"/>
</dbReference>
<evidence type="ECO:0000256" key="3">
    <source>
        <dbReference type="ARBA" id="ARBA00022723"/>
    </source>
</evidence>
<dbReference type="NCBIfam" id="NF008221">
    <property type="entry name" value="PRK10992.1"/>
    <property type="match status" value="1"/>
</dbReference>
<evidence type="ECO:0000256" key="5">
    <source>
        <dbReference type="SAM" id="Coils"/>
    </source>
</evidence>
<proteinExistence type="predicted"/>
<gene>
    <name evidence="7" type="ORF">C2E15_07530</name>
</gene>
<dbReference type="InterPro" id="IPR019903">
    <property type="entry name" value="RIC_family"/>
</dbReference>
<dbReference type="OrthoDB" id="9797132at2"/>
<feature type="domain" description="Hemerythrin-like" evidence="6">
    <location>
        <begin position="77"/>
        <end position="217"/>
    </location>
</feature>
<protein>
    <submittedName>
        <fullName evidence="7">Iron-sulfur cluster repair protein YtfE</fullName>
    </submittedName>
</protein>
<evidence type="ECO:0000256" key="1">
    <source>
        <dbReference type="ARBA" id="ARBA00004496"/>
    </source>
</evidence>
<dbReference type="InterPro" id="IPR012312">
    <property type="entry name" value="Hemerythrin-like"/>
</dbReference>
<dbReference type="KEGG" id="pgz:C2E15_07530"/>
<keyword evidence="3" id="KW-0479">Metal-binding</keyword>
<reference evidence="7 8" key="1">
    <citation type="submission" date="2018-01" db="EMBL/GenBank/DDBJ databases">
        <title>Complete and assembled Genome of Pantoea gaviniae DSM22758T.</title>
        <authorList>
            <person name="Stevens M.J.A."/>
            <person name="Zurfluh K."/>
            <person name="Stephan R."/>
        </authorList>
    </citation>
    <scope>NUCLEOTIDE SEQUENCE [LARGE SCALE GENOMIC DNA]</scope>
    <source>
        <strain evidence="7 8">DSM 22758</strain>
    </source>
</reference>
<dbReference type="Proteomes" id="UP000238365">
    <property type="component" value="Chromosome"/>
</dbReference>
<accession>A0A1X1DVG5</accession>
<comment type="subcellular location">
    <subcellularLocation>
        <location evidence="1">Cytoplasm</location>
    </subcellularLocation>
</comment>
<dbReference type="AlphaFoldDB" id="A0A1X1DVG5"/>
<evidence type="ECO:0000259" key="6">
    <source>
        <dbReference type="Pfam" id="PF01814"/>
    </source>
</evidence>
<keyword evidence="5" id="KW-0175">Coiled coil</keyword>
<dbReference type="PANTHER" id="PTHR36438:SF1">
    <property type="entry name" value="IRON-SULFUR CLUSTER REPAIR PROTEIN YTFE"/>
    <property type="match status" value="1"/>
</dbReference>
<evidence type="ECO:0000256" key="4">
    <source>
        <dbReference type="ARBA" id="ARBA00023004"/>
    </source>
</evidence>
<organism evidence="7 8">
    <name type="scientific">Mixta gaviniae</name>
    <dbReference type="NCBI Taxonomy" id="665914"/>
    <lineage>
        <taxon>Bacteria</taxon>
        <taxon>Pseudomonadati</taxon>
        <taxon>Pseudomonadota</taxon>
        <taxon>Gammaproteobacteria</taxon>
        <taxon>Enterobacterales</taxon>
        <taxon>Erwiniaceae</taxon>
        <taxon>Mixta</taxon>
    </lineage>
</organism>
<dbReference type="Pfam" id="PF04405">
    <property type="entry name" value="ScdA_N"/>
    <property type="match status" value="1"/>
</dbReference>
<keyword evidence="4" id="KW-0408">Iron</keyword>
<dbReference type="GO" id="GO:0005737">
    <property type="term" value="C:cytoplasm"/>
    <property type="evidence" value="ECO:0007669"/>
    <property type="project" value="UniProtKB-SubCell"/>
</dbReference>
<evidence type="ECO:0000313" key="8">
    <source>
        <dbReference type="Proteomes" id="UP000238365"/>
    </source>
</evidence>
<dbReference type="RefSeq" id="WP_104956821.1">
    <property type="nucleotide sequence ID" value="NZ_CP026377.1"/>
</dbReference>
<keyword evidence="8" id="KW-1185">Reference proteome</keyword>
<dbReference type="PANTHER" id="PTHR36438">
    <property type="entry name" value="IRON-SULFUR CLUSTER REPAIR PROTEIN YTFE"/>
    <property type="match status" value="1"/>
</dbReference>
<evidence type="ECO:0000313" key="7">
    <source>
        <dbReference type="EMBL" id="AUX92945.1"/>
    </source>
</evidence>
<keyword evidence="2" id="KW-0963">Cytoplasm</keyword>
<dbReference type="EMBL" id="CP026377">
    <property type="protein sequence ID" value="AUX92945.1"/>
    <property type="molecule type" value="Genomic_DNA"/>
</dbReference>
<feature type="coiled-coil region" evidence="5">
    <location>
        <begin position="41"/>
        <end position="68"/>
    </location>
</feature>
<sequence length="221" mass="24994">MSLRTTSLGDIALTVPGSTALFHKYDLDFCCGGKRTLGEMAERRGLDIDQLEQELQQLQLQENSDENWRAVPLAALIAHIIARYHNQHRQQLPDLIAMAEKVERVHGAKPACPRGLAKVIDEVYQHLSSHMMKEERVLFPMIEQGFGSHAADPIAVMEMEHNEAGEQLETIKALTHNLTPPEGACTTWRALYTGIDRFIQDLMQHIHLENNLLFPRALRGE</sequence>
<dbReference type="Gene3D" id="1.20.120.520">
    <property type="entry name" value="nmb1532 protein domain like"/>
    <property type="match status" value="1"/>
</dbReference>
<name>A0A1X1DVG5_9GAMM</name>
<dbReference type="Pfam" id="PF01814">
    <property type="entry name" value="Hemerythrin"/>
    <property type="match status" value="1"/>
</dbReference>
<dbReference type="CDD" id="cd12108">
    <property type="entry name" value="Hr-like"/>
    <property type="match status" value="1"/>
</dbReference>
<dbReference type="GO" id="GO:0046872">
    <property type="term" value="F:metal ion binding"/>
    <property type="evidence" value="ECO:0007669"/>
    <property type="project" value="UniProtKB-KW"/>
</dbReference>
<evidence type="ECO:0000256" key="2">
    <source>
        <dbReference type="ARBA" id="ARBA00022490"/>
    </source>
</evidence>